<evidence type="ECO:0000313" key="3">
    <source>
        <dbReference type="Proteomes" id="UP000440224"/>
    </source>
</evidence>
<protein>
    <recommendedName>
        <fullName evidence="4">Carboxypeptidase regulatory-like domain-containing protein</fullName>
    </recommendedName>
</protein>
<reference evidence="2 3" key="1">
    <citation type="submission" date="2019-10" db="EMBL/GenBank/DDBJ databases">
        <title>A soil myxobacterium in the family Polyangiaceae.</title>
        <authorList>
            <person name="Li Y."/>
            <person name="Wang J."/>
        </authorList>
    </citation>
    <scope>NUCLEOTIDE SEQUENCE [LARGE SCALE GENOMIC DNA]</scope>
    <source>
        <strain evidence="2 3">DSM 14734</strain>
    </source>
</reference>
<proteinExistence type="predicted"/>
<organism evidence="2 3">
    <name type="scientific">Polyangium spumosum</name>
    <dbReference type="NCBI Taxonomy" id="889282"/>
    <lineage>
        <taxon>Bacteria</taxon>
        <taxon>Pseudomonadati</taxon>
        <taxon>Myxococcota</taxon>
        <taxon>Polyangia</taxon>
        <taxon>Polyangiales</taxon>
        <taxon>Polyangiaceae</taxon>
        <taxon>Polyangium</taxon>
    </lineage>
</organism>
<dbReference type="EMBL" id="WJIE01000032">
    <property type="protein sequence ID" value="MRG98431.1"/>
    <property type="molecule type" value="Genomic_DNA"/>
</dbReference>
<accession>A0A6N7QC35</accession>
<evidence type="ECO:0000256" key="1">
    <source>
        <dbReference type="SAM" id="SignalP"/>
    </source>
</evidence>
<keyword evidence="3" id="KW-1185">Reference proteome</keyword>
<dbReference type="PROSITE" id="PS51257">
    <property type="entry name" value="PROKAR_LIPOPROTEIN"/>
    <property type="match status" value="1"/>
</dbReference>
<dbReference type="Proteomes" id="UP000440224">
    <property type="component" value="Unassembled WGS sequence"/>
</dbReference>
<dbReference type="AlphaFoldDB" id="A0A6N7QC35"/>
<evidence type="ECO:0000313" key="2">
    <source>
        <dbReference type="EMBL" id="MRG98431.1"/>
    </source>
</evidence>
<evidence type="ECO:0008006" key="4">
    <source>
        <dbReference type="Google" id="ProtNLM"/>
    </source>
</evidence>
<keyword evidence="1" id="KW-0732">Signal</keyword>
<dbReference type="RefSeq" id="WP_153825200.1">
    <property type="nucleotide sequence ID" value="NZ_WJIE01000032.1"/>
</dbReference>
<sequence>MRRHGLFLFATIALLAACGGGNGGTTGAGGGGAGAGGGSGGGPSGPAVTGVLADEMGVPVSYAKVVCCSIKNCYTSDADAEGRFFFGIDEELPADYVVKSFEETTTSPRRAATMFPLQFVDTSVVDLGELCAPSLPAGAVLGPKSDDPQTLEVGDGLTLTVNRADLEPPLGGSLYDVAARRVSPQHVPALPELGAEEVVAVYAMYPFATTSASPIAVSAPSDLPAGTVVYFRSISEYNGKLSAPAPGEADGARVTTDLGAGLDELTWIVVSK</sequence>
<feature type="signal peptide" evidence="1">
    <location>
        <begin position="1"/>
        <end position="23"/>
    </location>
</feature>
<dbReference type="OrthoDB" id="5507864at2"/>
<feature type="chain" id="PRO_5026996172" description="Carboxypeptidase regulatory-like domain-containing protein" evidence="1">
    <location>
        <begin position="24"/>
        <end position="272"/>
    </location>
</feature>
<comment type="caution">
    <text evidence="2">The sequence shown here is derived from an EMBL/GenBank/DDBJ whole genome shotgun (WGS) entry which is preliminary data.</text>
</comment>
<name>A0A6N7QC35_9BACT</name>
<gene>
    <name evidence="2" type="ORF">GF068_41940</name>
</gene>